<proteinExistence type="predicted"/>
<comment type="caution">
    <text evidence="2">The sequence shown here is derived from an EMBL/GenBank/DDBJ whole genome shotgun (WGS) entry which is preliminary data.</text>
</comment>
<protein>
    <submittedName>
        <fullName evidence="2">Uncharacterized protein</fullName>
    </submittedName>
</protein>
<dbReference type="AlphaFoldDB" id="A0AAV4DMU4"/>
<evidence type="ECO:0000313" key="2">
    <source>
        <dbReference type="EMBL" id="GFO45427.1"/>
    </source>
</evidence>
<gene>
    <name evidence="2" type="ORF">PoB_007193200</name>
</gene>
<dbReference type="EMBL" id="BLXT01008059">
    <property type="protein sequence ID" value="GFO45427.1"/>
    <property type="molecule type" value="Genomic_DNA"/>
</dbReference>
<accession>A0AAV4DMU4</accession>
<organism evidence="2 3">
    <name type="scientific">Plakobranchus ocellatus</name>
    <dbReference type="NCBI Taxonomy" id="259542"/>
    <lineage>
        <taxon>Eukaryota</taxon>
        <taxon>Metazoa</taxon>
        <taxon>Spiralia</taxon>
        <taxon>Lophotrochozoa</taxon>
        <taxon>Mollusca</taxon>
        <taxon>Gastropoda</taxon>
        <taxon>Heterobranchia</taxon>
        <taxon>Euthyneura</taxon>
        <taxon>Panpulmonata</taxon>
        <taxon>Sacoglossa</taxon>
        <taxon>Placobranchoidea</taxon>
        <taxon>Plakobranchidae</taxon>
        <taxon>Plakobranchus</taxon>
    </lineage>
</organism>
<evidence type="ECO:0000313" key="3">
    <source>
        <dbReference type="Proteomes" id="UP000735302"/>
    </source>
</evidence>
<feature type="region of interest" description="Disordered" evidence="1">
    <location>
        <begin position="45"/>
        <end position="64"/>
    </location>
</feature>
<sequence length="122" mass="13676">MFTGGTVAHLVGRLATRKEVRGSNRSPNQVNFPFAPLCPSSTKWVARSGESKGGEESNGKLPHNAVCQEQSGPYSWFPDAWIKHGTHFFFHRAKVCVFVRSNLTVKIFHIITSLNYATEQRK</sequence>
<evidence type="ECO:0000256" key="1">
    <source>
        <dbReference type="SAM" id="MobiDB-lite"/>
    </source>
</evidence>
<dbReference type="Proteomes" id="UP000735302">
    <property type="component" value="Unassembled WGS sequence"/>
</dbReference>
<name>A0AAV4DMU4_9GAST</name>
<feature type="compositionally biased region" description="Basic and acidic residues" evidence="1">
    <location>
        <begin position="49"/>
        <end position="58"/>
    </location>
</feature>
<keyword evidence="3" id="KW-1185">Reference proteome</keyword>
<reference evidence="2 3" key="1">
    <citation type="journal article" date="2021" name="Elife">
        <title>Chloroplast acquisition without the gene transfer in kleptoplastic sea slugs, Plakobranchus ocellatus.</title>
        <authorList>
            <person name="Maeda T."/>
            <person name="Takahashi S."/>
            <person name="Yoshida T."/>
            <person name="Shimamura S."/>
            <person name="Takaki Y."/>
            <person name="Nagai Y."/>
            <person name="Toyoda A."/>
            <person name="Suzuki Y."/>
            <person name="Arimoto A."/>
            <person name="Ishii H."/>
            <person name="Satoh N."/>
            <person name="Nishiyama T."/>
            <person name="Hasebe M."/>
            <person name="Maruyama T."/>
            <person name="Minagawa J."/>
            <person name="Obokata J."/>
            <person name="Shigenobu S."/>
        </authorList>
    </citation>
    <scope>NUCLEOTIDE SEQUENCE [LARGE SCALE GENOMIC DNA]</scope>
</reference>